<feature type="binding site" evidence="20">
    <location>
        <begin position="831"/>
        <end position="838"/>
    </location>
    <ligand>
        <name>ATP</name>
        <dbReference type="ChEBI" id="CHEBI:30616"/>
    </ligand>
</feature>
<comment type="caution">
    <text evidence="28">The sequence shown here is derived from an EMBL/GenBank/DDBJ whole genome shotgun (WGS) entry which is preliminary data.</text>
</comment>
<evidence type="ECO:0000259" key="27">
    <source>
        <dbReference type="PROSITE" id="PS50835"/>
    </source>
</evidence>
<dbReference type="InterPro" id="IPR013098">
    <property type="entry name" value="Ig_I-set"/>
</dbReference>
<feature type="domain" description="Ig-like" evidence="27">
    <location>
        <begin position="226"/>
        <end position="322"/>
    </location>
</feature>
<evidence type="ECO:0000256" key="11">
    <source>
        <dbReference type="ARBA" id="ARBA00022989"/>
    </source>
</evidence>
<dbReference type="Pfam" id="PF07679">
    <property type="entry name" value="I-set"/>
    <property type="match status" value="2"/>
</dbReference>
<evidence type="ECO:0000256" key="24">
    <source>
        <dbReference type="SAM" id="Phobius"/>
    </source>
</evidence>
<keyword evidence="21" id="KW-0479">Metal-binding</keyword>
<dbReference type="GO" id="GO:0043235">
    <property type="term" value="C:receptor complex"/>
    <property type="evidence" value="ECO:0007669"/>
    <property type="project" value="TreeGrafter"/>
</dbReference>
<comment type="catalytic activity">
    <reaction evidence="18">
        <text>L-tyrosyl-[protein] + ATP = O-phospho-L-tyrosyl-[protein] + ADP + H(+)</text>
        <dbReference type="Rhea" id="RHEA:10596"/>
        <dbReference type="Rhea" id="RHEA-COMP:10136"/>
        <dbReference type="Rhea" id="RHEA-COMP:20101"/>
        <dbReference type="ChEBI" id="CHEBI:15378"/>
        <dbReference type="ChEBI" id="CHEBI:30616"/>
        <dbReference type="ChEBI" id="CHEBI:46858"/>
        <dbReference type="ChEBI" id="CHEBI:61978"/>
        <dbReference type="ChEBI" id="CHEBI:456216"/>
        <dbReference type="EC" id="2.7.10.1"/>
    </reaction>
</comment>
<dbReference type="InterPro" id="IPR013151">
    <property type="entry name" value="Immunoglobulin_dom"/>
</dbReference>
<keyword evidence="21" id="KW-0460">Magnesium</keyword>
<evidence type="ECO:0000256" key="14">
    <source>
        <dbReference type="ARBA" id="ARBA00023157"/>
    </source>
</evidence>
<keyword evidence="9" id="KW-0418">Kinase</keyword>
<protein>
    <recommendedName>
        <fullName evidence="2">receptor protein-tyrosine kinase</fullName>
        <ecNumber evidence="2">2.7.10.1</ecNumber>
    </recommendedName>
</protein>
<dbReference type="FunFam" id="3.30.200.20:FF:000384">
    <property type="entry name" value="Receptor protein-tyrosine kinase"/>
    <property type="match status" value="1"/>
</dbReference>
<dbReference type="Pfam" id="PF07714">
    <property type="entry name" value="PK_Tyr_Ser-Thr"/>
    <property type="match status" value="1"/>
</dbReference>
<dbReference type="SUPFAM" id="SSF48726">
    <property type="entry name" value="Immunoglobulin"/>
    <property type="match status" value="5"/>
</dbReference>
<evidence type="ECO:0000313" key="28">
    <source>
        <dbReference type="EMBL" id="KAL0113763.1"/>
    </source>
</evidence>
<dbReference type="InterPro" id="IPR001245">
    <property type="entry name" value="Ser-Thr/Tyr_kinase_cat_dom"/>
</dbReference>
<keyword evidence="29" id="KW-1185">Reference proteome</keyword>
<name>A0AAW2FE37_9HYME</name>
<dbReference type="CDD" id="cd00096">
    <property type="entry name" value="Ig"/>
    <property type="match status" value="1"/>
</dbReference>
<keyword evidence="25" id="KW-0732">Signal</keyword>
<evidence type="ECO:0000256" key="16">
    <source>
        <dbReference type="ARBA" id="ARBA00023180"/>
    </source>
</evidence>
<evidence type="ECO:0000256" key="19">
    <source>
        <dbReference type="PIRSR" id="PIRSR000615-1"/>
    </source>
</evidence>
<keyword evidence="7 24" id="KW-0812">Transmembrane</keyword>
<evidence type="ECO:0000256" key="7">
    <source>
        <dbReference type="ARBA" id="ARBA00022692"/>
    </source>
</evidence>
<feature type="chain" id="PRO_5043833908" description="receptor protein-tyrosine kinase" evidence="25">
    <location>
        <begin position="24"/>
        <end position="1437"/>
    </location>
</feature>
<evidence type="ECO:0000256" key="12">
    <source>
        <dbReference type="ARBA" id="ARBA00023136"/>
    </source>
</evidence>
<feature type="domain" description="Ig-like" evidence="27">
    <location>
        <begin position="643"/>
        <end position="738"/>
    </location>
</feature>
<evidence type="ECO:0000256" key="15">
    <source>
        <dbReference type="ARBA" id="ARBA00023170"/>
    </source>
</evidence>
<dbReference type="PROSITE" id="PS00240">
    <property type="entry name" value="RECEPTOR_TYR_KIN_III"/>
    <property type="match status" value="1"/>
</dbReference>
<dbReference type="PIRSF" id="PIRSF000615">
    <property type="entry name" value="TyrPK_CSF1-R"/>
    <property type="match status" value="1"/>
</dbReference>
<keyword evidence="11 24" id="KW-1133">Transmembrane helix</keyword>
<evidence type="ECO:0000256" key="6">
    <source>
        <dbReference type="ARBA" id="ARBA00022679"/>
    </source>
</evidence>
<dbReference type="InterPro" id="IPR007110">
    <property type="entry name" value="Ig-like_dom"/>
</dbReference>
<sequence length="1437" mass="163762">MVPYYVRFHILVLLIVCEVCVSARNKPSISPNQKEIVIKEGELLKITCTGSAPINFVYPDAFGESVNTSTPTIIENEDNGIYQYIFERSNTVFGDTGWYGCADQDVEIIMNFYEEANPDVNWLYVYVKSDRNLFVEEDTFAHLSAVAGGSIVIPCRPTSPDLTPVLYDNNEDEIKEALFDPKFGFTIKNLLVKHSNWYKCLIEKDGEEYAVNFVLSVHLKRTLPEPKIQDESLLDITRGQELNINCTVEVDMSMRYVFDWHTPQQNINNRIKTRQFRKLLDENSVLVTCQLTILNVTDEDAGEYECIIRSIHDSKKVARNITIHDPQMKYINLTPQHTDKYYEAESGSYIQWVVYVRGYPKPYLQWFKPNGEEIVDSLKYVVNTSATTTILKILSLSVMDTGNYTLEAKNDHMIKKLNFTLDVIAKPVSFLTHIDSYYSLNESAEFRCEVISNPPPKIIWSFLKCPNYPSLENSDVVNLTDVTEDGTYSSSNRFDSIVKMPIEESGKITCKACNILGCDSVTENILVSDGLGLFGIIGPENPVTEGDDIELTCAASVYNYTNDFTWTVLINQIEVPLNESERFNFVKHETPFTHRSTLEMYNVQKSDAKDYLCTGKTISFKPEGVESLSDYANYKLVVHDPVPPFFVKTNMNETKIEVIDMINEGHKTVILQCFVDGMPKPTVTWYKDNVLLKDNDQYFFKHNYQELNIRYFKEHDSGKYLCVAVSRLGAQETYQQITVKIGKRKFDIILATVIAILGFVLVILAIIFTIKVRREKKMRKELMEAGLMHFEEGALECLNPDLTVDDQAELLPYDKKWEFPRERLKLGKQLGSGEFGVVMKAEAEGICEIETVTTVAVKMVRRTTNPTYVRALASELKIMVHLGKHLNVVNLLGACTKNISKRELLVIVEYCRFGNLHNYLLRHRNDFINQIDPKTGKLDPTIGIDILTNAVNLNSNNRIKYAALSFSRSLSANSTNTDVVVHYCPGTNPDYPDINFSPDGCVSSNSSQPSSKSNYCSDYKDQNLKPICTKDLLSWAFQVARGMEYLSQRKVLHGDLAARNILLAEDNIVKICDFGLAKTMYKDGNYKKKGDGPVPIKWMAIESIRDRVFSTQSDIWSFGIVLWEFFTLAETPYPGMEAEKQYQKLIEGYRMEQPDYAVREVYDIMLQCWKAKPTLRPSFTHLVESIGNLLEESVRSHYISLNTPYMDMNTINLEGGKNDYLTMMSAPDHAVLSSPTHDYVNSPFSKEGLDSTYLCMSPNSPTDESGIFSPRPYQEHSHFEFPSPTSDSEDAIELSPMLKQEEDPYLKPINVHERRNEFVQQRQAMKDQIIDKSIDRDSGYCNAPRSLHLIDLDDVNENNEQAKTINLKKKDYTPSIISTQDNYVNMPKQKNNLKMNVPESFSNPSYIMIPGNNTNVVSESLPHTLKGGHSIGEEERF</sequence>
<evidence type="ECO:0000256" key="25">
    <source>
        <dbReference type="SAM" id="SignalP"/>
    </source>
</evidence>
<dbReference type="InterPro" id="IPR011009">
    <property type="entry name" value="Kinase-like_dom_sf"/>
</dbReference>
<evidence type="ECO:0000256" key="17">
    <source>
        <dbReference type="ARBA" id="ARBA00023319"/>
    </source>
</evidence>
<dbReference type="InterPro" id="IPR003598">
    <property type="entry name" value="Ig_sub2"/>
</dbReference>
<feature type="domain" description="Protein kinase" evidence="26">
    <location>
        <begin position="824"/>
        <end position="1190"/>
    </location>
</feature>
<dbReference type="GO" id="GO:0046872">
    <property type="term" value="F:metal ion binding"/>
    <property type="evidence" value="ECO:0007669"/>
    <property type="project" value="UniProtKB-KW"/>
</dbReference>
<evidence type="ECO:0000256" key="4">
    <source>
        <dbReference type="ARBA" id="ARBA00022475"/>
    </source>
</evidence>
<dbReference type="Gene3D" id="3.30.200.20">
    <property type="entry name" value="Phosphorylase Kinase, domain 1"/>
    <property type="match status" value="1"/>
</dbReference>
<evidence type="ECO:0000259" key="26">
    <source>
        <dbReference type="PROSITE" id="PS50011"/>
    </source>
</evidence>
<dbReference type="SUPFAM" id="SSF56112">
    <property type="entry name" value="Protein kinase-like (PK-like)"/>
    <property type="match status" value="1"/>
</dbReference>
<feature type="transmembrane region" description="Helical" evidence="24">
    <location>
        <begin position="748"/>
        <end position="770"/>
    </location>
</feature>
<feature type="binding site" evidence="20">
    <location>
        <position position="1059"/>
    </location>
    <ligand>
        <name>ATP</name>
        <dbReference type="ChEBI" id="CHEBI:30616"/>
    </ligand>
</feature>
<feature type="signal peptide" evidence="25">
    <location>
        <begin position="1"/>
        <end position="23"/>
    </location>
</feature>
<gene>
    <name evidence="28" type="ORF">PUN28_012704</name>
</gene>
<dbReference type="PROSITE" id="PS00109">
    <property type="entry name" value="PROTEIN_KINASE_TYR"/>
    <property type="match status" value="1"/>
</dbReference>
<keyword evidence="14" id="KW-1015">Disulfide bond</keyword>
<accession>A0AAW2FE37</accession>
<dbReference type="InterPro" id="IPR017441">
    <property type="entry name" value="Protein_kinase_ATP_BS"/>
</dbReference>
<evidence type="ECO:0000256" key="10">
    <source>
        <dbReference type="ARBA" id="ARBA00022840"/>
    </source>
</evidence>
<evidence type="ECO:0000256" key="5">
    <source>
        <dbReference type="ARBA" id="ARBA00022553"/>
    </source>
</evidence>
<organism evidence="28 29">
    <name type="scientific">Cardiocondyla obscurior</name>
    <dbReference type="NCBI Taxonomy" id="286306"/>
    <lineage>
        <taxon>Eukaryota</taxon>
        <taxon>Metazoa</taxon>
        <taxon>Ecdysozoa</taxon>
        <taxon>Arthropoda</taxon>
        <taxon>Hexapoda</taxon>
        <taxon>Insecta</taxon>
        <taxon>Pterygota</taxon>
        <taxon>Neoptera</taxon>
        <taxon>Endopterygota</taxon>
        <taxon>Hymenoptera</taxon>
        <taxon>Apocrita</taxon>
        <taxon>Aculeata</taxon>
        <taxon>Formicoidea</taxon>
        <taxon>Formicidae</taxon>
        <taxon>Myrmicinae</taxon>
        <taxon>Cardiocondyla</taxon>
    </lineage>
</organism>
<dbReference type="PROSITE" id="PS50011">
    <property type="entry name" value="PROTEIN_KINASE_DOM"/>
    <property type="match status" value="1"/>
</dbReference>
<dbReference type="InterPro" id="IPR003599">
    <property type="entry name" value="Ig_sub"/>
</dbReference>
<feature type="binding site" evidence="21">
    <location>
        <position position="1073"/>
    </location>
    <ligand>
        <name>Mg(2+)</name>
        <dbReference type="ChEBI" id="CHEBI:18420"/>
    </ligand>
</feature>
<dbReference type="FunFam" id="1.10.510.10:FF:000373">
    <property type="entry name" value="Receptor protein-tyrosine kinase"/>
    <property type="match status" value="1"/>
</dbReference>
<feature type="domain" description="Ig-like" evidence="27">
    <location>
        <begin position="523"/>
        <end position="629"/>
    </location>
</feature>
<feature type="binding site" evidence="21">
    <location>
        <position position="1060"/>
    </location>
    <ligand>
        <name>Mg(2+)</name>
        <dbReference type="ChEBI" id="CHEBI:18420"/>
    </ligand>
</feature>
<feature type="binding site" evidence="20 23">
    <location>
        <position position="858"/>
    </location>
    <ligand>
        <name>ATP</name>
        <dbReference type="ChEBI" id="CHEBI:30616"/>
    </ligand>
</feature>
<keyword evidence="12 24" id="KW-0472">Membrane</keyword>
<evidence type="ECO:0000256" key="18">
    <source>
        <dbReference type="ARBA" id="ARBA00051243"/>
    </source>
</evidence>
<evidence type="ECO:0000256" key="1">
    <source>
        <dbReference type="ARBA" id="ARBA00004251"/>
    </source>
</evidence>
<dbReference type="InterPro" id="IPR000719">
    <property type="entry name" value="Prot_kinase_dom"/>
</dbReference>
<dbReference type="Proteomes" id="UP001430953">
    <property type="component" value="Unassembled WGS sequence"/>
</dbReference>
<evidence type="ECO:0000256" key="3">
    <source>
        <dbReference type="ARBA" id="ARBA00022473"/>
    </source>
</evidence>
<dbReference type="InterPro" id="IPR013783">
    <property type="entry name" value="Ig-like_fold"/>
</dbReference>
<dbReference type="PROSITE" id="PS50835">
    <property type="entry name" value="IG_LIKE"/>
    <property type="match status" value="3"/>
</dbReference>
<feature type="active site" description="Proton acceptor" evidence="19">
    <location>
        <position position="1055"/>
    </location>
</feature>
<keyword evidence="5" id="KW-0597">Phosphoprotein</keyword>
<dbReference type="EMBL" id="JADYXP020000012">
    <property type="protein sequence ID" value="KAL0113763.1"/>
    <property type="molecule type" value="Genomic_DNA"/>
</dbReference>
<keyword evidence="17" id="KW-0393">Immunoglobulin domain</keyword>
<dbReference type="Gene3D" id="1.10.510.10">
    <property type="entry name" value="Transferase(Phosphotransferase) domain 1"/>
    <property type="match status" value="1"/>
</dbReference>
<evidence type="ECO:0000313" key="29">
    <source>
        <dbReference type="Proteomes" id="UP001430953"/>
    </source>
</evidence>
<dbReference type="GO" id="GO:0007169">
    <property type="term" value="P:cell surface receptor protein tyrosine kinase signaling pathway"/>
    <property type="evidence" value="ECO:0007669"/>
    <property type="project" value="InterPro"/>
</dbReference>
<keyword evidence="16" id="KW-0325">Glycoprotein</keyword>
<feature type="site" description="Important for interaction with phosphotyrosine-binding proteins" evidence="22">
    <location>
        <position position="1198"/>
    </location>
</feature>
<evidence type="ECO:0000256" key="8">
    <source>
        <dbReference type="ARBA" id="ARBA00022741"/>
    </source>
</evidence>
<keyword evidence="15" id="KW-0675">Receptor</keyword>
<evidence type="ECO:0000256" key="2">
    <source>
        <dbReference type="ARBA" id="ARBA00011902"/>
    </source>
</evidence>
<dbReference type="SMART" id="SM00408">
    <property type="entry name" value="IGc2"/>
    <property type="match status" value="5"/>
</dbReference>
<keyword evidence="10 20" id="KW-0067">ATP-binding</keyword>
<dbReference type="PROSITE" id="PS00107">
    <property type="entry name" value="PROTEIN_KINASE_ATP"/>
    <property type="match status" value="1"/>
</dbReference>
<dbReference type="SMART" id="SM00409">
    <property type="entry name" value="IG"/>
    <property type="match status" value="6"/>
</dbReference>
<proteinExistence type="predicted"/>
<evidence type="ECO:0000256" key="23">
    <source>
        <dbReference type="PROSITE-ProRule" id="PRU10141"/>
    </source>
</evidence>
<dbReference type="InterPro" id="IPR050122">
    <property type="entry name" value="RTK"/>
</dbReference>
<keyword evidence="8 20" id="KW-0547">Nucleotide-binding</keyword>
<dbReference type="GO" id="GO:0005524">
    <property type="term" value="F:ATP binding"/>
    <property type="evidence" value="ECO:0007669"/>
    <property type="project" value="UniProtKB-UniRule"/>
</dbReference>
<dbReference type="PANTHER" id="PTHR24416:SF600">
    <property type="entry name" value="PDGF- AND VEGF-RECEPTOR RELATED, ISOFORM J"/>
    <property type="match status" value="1"/>
</dbReference>
<keyword evidence="3" id="KW-0217">Developmental protein</keyword>
<dbReference type="Gene3D" id="2.60.40.10">
    <property type="entry name" value="Immunoglobulins"/>
    <property type="match status" value="7"/>
</dbReference>
<keyword evidence="13" id="KW-0829">Tyrosine-protein kinase</keyword>
<evidence type="ECO:0000256" key="21">
    <source>
        <dbReference type="PIRSR" id="PIRSR000615-3"/>
    </source>
</evidence>
<comment type="subcellular location">
    <subcellularLocation>
        <location evidence="1">Cell membrane</location>
        <topology evidence="1">Single-pass type I membrane protein</topology>
    </subcellularLocation>
</comment>
<evidence type="ECO:0000256" key="9">
    <source>
        <dbReference type="ARBA" id="ARBA00022777"/>
    </source>
</evidence>
<keyword evidence="4" id="KW-1003">Cell membrane</keyword>
<dbReference type="EC" id="2.7.10.1" evidence="2"/>
<dbReference type="GO" id="GO:0005886">
    <property type="term" value="C:plasma membrane"/>
    <property type="evidence" value="ECO:0007669"/>
    <property type="project" value="UniProtKB-SubCell"/>
</dbReference>
<dbReference type="InterPro" id="IPR008266">
    <property type="entry name" value="Tyr_kinase_AS"/>
</dbReference>
<dbReference type="InterPro" id="IPR036179">
    <property type="entry name" value="Ig-like_dom_sf"/>
</dbReference>
<evidence type="ECO:0000256" key="20">
    <source>
        <dbReference type="PIRSR" id="PIRSR000615-2"/>
    </source>
</evidence>
<reference evidence="28 29" key="1">
    <citation type="submission" date="2023-03" db="EMBL/GenBank/DDBJ databases">
        <title>High recombination rates correlate with genetic variation in Cardiocondyla obscurior ants.</title>
        <authorList>
            <person name="Errbii M."/>
        </authorList>
    </citation>
    <scope>NUCLEOTIDE SEQUENCE [LARGE SCALE GENOMIC DNA]</scope>
    <source>
        <strain evidence="28">Alpha-2009</strain>
        <tissue evidence="28">Whole body</tissue>
    </source>
</reference>
<keyword evidence="6" id="KW-0808">Transferase</keyword>
<evidence type="ECO:0000256" key="13">
    <source>
        <dbReference type="ARBA" id="ARBA00023137"/>
    </source>
</evidence>
<dbReference type="GO" id="GO:0004714">
    <property type="term" value="F:transmembrane receptor protein tyrosine kinase activity"/>
    <property type="evidence" value="ECO:0007669"/>
    <property type="project" value="UniProtKB-EC"/>
</dbReference>
<dbReference type="Pfam" id="PF00047">
    <property type="entry name" value="ig"/>
    <property type="match status" value="1"/>
</dbReference>
<dbReference type="PANTHER" id="PTHR24416">
    <property type="entry name" value="TYROSINE-PROTEIN KINASE RECEPTOR"/>
    <property type="match status" value="1"/>
</dbReference>
<evidence type="ECO:0000256" key="22">
    <source>
        <dbReference type="PIRSR" id="PIRSR000615-4"/>
    </source>
</evidence>
<dbReference type="InterPro" id="IPR001824">
    <property type="entry name" value="Tyr_kinase_rcpt_3_CS"/>
</dbReference>